<feature type="region of interest" description="Disordered" evidence="1">
    <location>
        <begin position="106"/>
        <end position="184"/>
    </location>
</feature>
<accession>A0A8H5GRR5</accession>
<feature type="compositionally biased region" description="Polar residues" evidence="1">
    <location>
        <begin position="28"/>
        <end position="37"/>
    </location>
</feature>
<feature type="compositionally biased region" description="Low complexity" evidence="1">
    <location>
        <begin position="554"/>
        <end position="573"/>
    </location>
</feature>
<dbReference type="EMBL" id="JAACJM010000012">
    <property type="protein sequence ID" value="KAF5369979.1"/>
    <property type="molecule type" value="Genomic_DNA"/>
</dbReference>
<feature type="compositionally biased region" description="Low complexity" evidence="1">
    <location>
        <begin position="343"/>
        <end position="358"/>
    </location>
</feature>
<feature type="compositionally biased region" description="Pro residues" evidence="1">
    <location>
        <begin position="174"/>
        <end position="184"/>
    </location>
</feature>
<proteinExistence type="predicted"/>
<evidence type="ECO:0000256" key="1">
    <source>
        <dbReference type="SAM" id="MobiDB-lite"/>
    </source>
</evidence>
<name>A0A8H5GRR5_9AGAR</name>
<dbReference type="AlphaFoldDB" id="A0A8H5GRR5"/>
<evidence type="ECO:0000313" key="3">
    <source>
        <dbReference type="Proteomes" id="UP000559256"/>
    </source>
</evidence>
<feature type="region of interest" description="Disordered" evidence="1">
    <location>
        <begin position="548"/>
        <end position="608"/>
    </location>
</feature>
<feature type="compositionally biased region" description="Basic and acidic residues" evidence="1">
    <location>
        <begin position="107"/>
        <end position="157"/>
    </location>
</feature>
<keyword evidence="3" id="KW-1185">Reference proteome</keyword>
<organism evidence="2 3">
    <name type="scientific">Tetrapyrgos nigripes</name>
    <dbReference type="NCBI Taxonomy" id="182062"/>
    <lineage>
        <taxon>Eukaryota</taxon>
        <taxon>Fungi</taxon>
        <taxon>Dikarya</taxon>
        <taxon>Basidiomycota</taxon>
        <taxon>Agaricomycotina</taxon>
        <taxon>Agaricomycetes</taxon>
        <taxon>Agaricomycetidae</taxon>
        <taxon>Agaricales</taxon>
        <taxon>Marasmiineae</taxon>
        <taxon>Marasmiaceae</taxon>
        <taxon>Tetrapyrgos</taxon>
    </lineage>
</organism>
<feature type="region of interest" description="Disordered" evidence="1">
    <location>
        <begin position="1"/>
        <end position="37"/>
    </location>
</feature>
<feature type="compositionally biased region" description="Gly residues" evidence="1">
    <location>
        <begin position="592"/>
        <end position="607"/>
    </location>
</feature>
<dbReference type="Pfam" id="PF15496">
    <property type="entry name" value="DUF4646"/>
    <property type="match status" value="1"/>
</dbReference>
<gene>
    <name evidence="2" type="ORF">D9758_001327</name>
</gene>
<dbReference type="Proteomes" id="UP000559256">
    <property type="component" value="Unassembled WGS sequence"/>
</dbReference>
<comment type="caution">
    <text evidence="2">The sequence shown here is derived from an EMBL/GenBank/DDBJ whole genome shotgun (WGS) entry which is preliminary data.</text>
</comment>
<evidence type="ECO:0000313" key="2">
    <source>
        <dbReference type="EMBL" id="KAF5369979.1"/>
    </source>
</evidence>
<dbReference type="OrthoDB" id="1719357at2759"/>
<sequence length="676" mass="72633">MYRSPSPLPYISSTDPFTSPGPYPATQPAGSTQINPGSITYTTSTGPDGRIVYHPFKAVPASYQTPSGIVSGIQWVPAEATQILPAGAQPATAEFADAWTRSSFNSEEQKALKEWQRGEEKRRRKEEKESARMLRDKQARSDEAELRFARERDAVNRERRKSFNQGSQYTFPATTPPAPYPGSPNPYGGVGVGYAGSNPGSAYGTSSPNMGYARERKYSTGGGILPDVERQFAEMGLDRNADPLVGTRLGKYETTAERTRRLSGNFGPERPLTSYGQGVAGVGGVSSSVAAGGFAPPARPYSRNAGSTYAGAPAYTNPSPNLRSAELGGYSSQAPMPSSPYHGPYRAPSRAPSRGPSPIHDPYLRSTSPMPLGGDVYPPGHVMEGQPIPSLLRSRPTTPSRMMGAATPGGTAYPTALPFPSSIGMASHIGSQGQLSTPECFHRPINAAHPYTPFEAMKVMDMDGFLESIPRMPAVLQPHDVYLEDWNRLMEDIALAWSGRLPVPATDGRVPKRATLTANLLGLWNDQFFERRGIEIVIYKGRQRRSGSKAGVVDLPMPSLDDTDSLSSSSSSSDSDDDNDDPRYGANPANPYGGGGYYGRPGYGTMDGGMEERQRRIAAKADKKRRKKEKKIRKKAKAIEKKYALYLTSIPTGIAGGIAGGPVGHAGSMVGGYAPY</sequence>
<dbReference type="InterPro" id="IPR028018">
    <property type="entry name" value="DUF4646"/>
</dbReference>
<protein>
    <submittedName>
        <fullName evidence="2">Uncharacterized protein</fullName>
    </submittedName>
</protein>
<reference evidence="2 3" key="1">
    <citation type="journal article" date="2020" name="ISME J.">
        <title>Uncovering the hidden diversity of litter-decomposition mechanisms in mushroom-forming fungi.</title>
        <authorList>
            <person name="Floudas D."/>
            <person name="Bentzer J."/>
            <person name="Ahren D."/>
            <person name="Johansson T."/>
            <person name="Persson P."/>
            <person name="Tunlid A."/>
        </authorList>
    </citation>
    <scope>NUCLEOTIDE SEQUENCE [LARGE SCALE GENOMIC DNA]</scope>
    <source>
        <strain evidence="2 3">CBS 291.85</strain>
    </source>
</reference>
<feature type="region of interest" description="Disordered" evidence="1">
    <location>
        <begin position="323"/>
        <end position="374"/>
    </location>
</feature>